<dbReference type="Proteomes" id="UP000013569">
    <property type="component" value="Unassembled WGS sequence"/>
</dbReference>
<dbReference type="InterPro" id="IPR050109">
    <property type="entry name" value="HTH-type_TetR-like_transc_reg"/>
</dbReference>
<dbReference type="AlphaFoldDB" id="R7Y4X7"/>
<sequence>MTTSPGAARRARQQRSGVTQTRILDAAIRVLVDSGYAAASTVAIQNEAGVSRGRLLHHYPSRDALLMAAVGHLARTRIAELPSRVDWPADPIQRIALATDVGWSTFHQPYFVASMELWVAARTNANLRTALLPTEREIGQTVRRAVAGFLGPELTASPRYADLYPLLLTSMRGAATTYLIDRRDPTTDPHLPLWRDLTRVYLLGDAGVTRSAESSSQSAGAAGSPESATSPDDASASSSRSTNGT</sequence>
<dbReference type="PATRIC" id="fig|1316928.3.peg.4298"/>
<dbReference type="OrthoDB" id="4538622at2"/>
<dbReference type="GO" id="GO:0000976">
    <property type="term" value="F:transcription cis-regulatory region binding"/>
    <property type="evidence" value="ECO:0007669"/>
    <property type="project" value="TreeGrafter"/>
</dbReference>
<evidence type="ECO:0000313" key="7">
    <source>
        <dbReference type="EMBL" id="EON30724.1"/>
    </source>
</evidence>
<feature type="region of interest" description="Disordered" evidence="5">
    <location>
        <begin position="210"/>
        <end position="245"/>
    </location>
</feature>
<evidence type="ECO:0000256" key="2">
    <source>
        <dbReference type="ARBA" id="ARBA00023125"/>
    </source>
</evidence>
<evidence type="ECO:0000256" key="4">
    <source>
        <dbReference type="PROSITE-ProRule" id="PRU00335"/>
    </source>
</evidence>
<evidence type="ECO:0000256" key="1">
    <source>
        <dbReference type="ARBA" id="ARBA00023015"/>
    </source>
</evidence>
<reference evidence="7 8" key="1">
    <citation type="journal article" date="2013" name="Genome Announc.">
        <title>Draft Genome Sequence of a Benzothiophene-Desulfurizing Bacterium, Gordona terrae Strain C-6.</title>
        <authorList>
            <person name="Wang W."/>
            <person name="Ma T."/>
            <person name="Ren Y."/>
            <person name="Li G."/>
        </authorList>
    </citation>
    <scope>NUCLEOTIDE SEQUENCE [LARGE SCALE GENOMIC DNA]</scope>
    <source>
        <strain evidence="7 8">C-6</strain>
    </source>
</reference>
<organism evidence="7 8">
    <name type="scientific">Gordonia terrae C-6</name>
    <dbReference type="NCBI Taxonomy" id="1316928"/>
    <lineage>
        <taxon>Bacteria</taxon>
        <taxon>Bacillati</taxon>
        <taxon>Actinomycetota</taxon>
        <taxon>Actinomycetes</taxon>
        <taxon>Mycobacteriales</taxon>
        <taxon>Gordoniaceae</taxon>
        <taxon>Gordonia</taxon>
    </lineage>
</organism>
<keyword evidence="1" id="KW-0805">Transcription regulation</keyword>
<dbReference type="SUPFAM" id="SSF46689">
    <property type="entry name" value="Homeodomain-like"/>
    <property type="match status" value="1"/>
</dbReference>
<evidence type="ECO:0000256" key="5">
    <source>
        <dbReference type="SAM" id="MobiDB-lite"/>
    </source>
</evidence>
<proteinExistence type="predicted"/>
<dbReference type="PANTHER" id="PTHR30055">
    <property type="entry name" value="HTH-TYPE TRANSCRIPTIONAL REGULATOR RUTR"/>
    <property type="match status" value="1"/>
</dbReference>
<comment type="caution">
    <text evidence="7">The sequence shown here is derived from an EMBL/GenBank/DDBJ whole genome shotgun (WGS) entry which is preliminary data.</text>
</comment>
<protein>
    <submittedName>
        <fullName evidence="7">Transcriptional regulator</fullName>
    </submittedName>
</protein>
<feature type="DNA-binding region" description="H-T-H motif" evidence="4">
    <location>
        <begin position="40"/>
        <end position="59"/>
    </location>
</feature>
<dbReference type="EMBL" id="AQPW01000042">
    <property type="protein sequence ID" value="EON30724.1"/>
    <property type="molecule type" value="Genomic_DNA"/>
</dbReference>
<dbReference type="PANTHER" id="PTHR30055:SF234">
    <property type="entry name" value="HTH-TYPE TRANSCRIPTIONAL REGULATOR BETI"/>
    <property type="match status" value="1"/>
</dbReference>
<name>R7Y4X7_9ACTN</name>
<dbReference type="PROSITE" id="PS50977">
    <property type="entry name" value="HTH_TETR_2"/>
    <property type="match status" value="1"/>
</dbReference>
<feature type="compositionally biased region" description="Low complexity" evidence="5">
    <location>
        <begin position="211"/>
        <end position="245"/>
    </location>
</feature>
<dbReference type="PRINTS" id="PR00455">
    <property type="entry name" value="HTHTETR"/>
</dbReference>
<accession>R7Y4X7</accession>
<evidence type="ECO:0000259" key="6">
    <source>
        <dbReference type="PROSITE" id="PS50977"/>
    </source>
</evidence>
<dbReference type="GO" id="GO:0003700">
    <property type="term" value="F:DNA-binding transcription factor activity"/>
    <property type="evidence" value="ECO:0007669"/>
    <property type="project" value="TreeGrafter"/>
</dbReference>
<keyword evidence="2 4" id="KW-0238">DNA-binding</keyword>
<dbReference type="InterPro" id="IPR001647">
    <property type="entry name" value="HTH_TetR"/>
</dbReference>
<dbReference type="Pfam" id="PF00440">
    <property type="entry name" value="TetR_N"/>
    <property type="match status" value="1"/>
</dbReference>
<evidence type="ECO:0000256" key="3">
    <source>
        <dbReference type="ARBA" id="ARBA00023163"/>
    </source>
</evidence>
<keyword evidence="3" id="KW-0804">Transcription</keyword>
<dbReference type="InterPro" id="IPR009057">
    <property type="entry name" value="Homeodomain-like_sf"/>
</dbReference>
<dbReference type="Gene3D" id="1.10.357.10">
    <property type="entry name" value="Tetracycline Repressor, domain 2"/>
    <property type="match status" value="1"/>
</dbReference>
<feature type="domain" description="HTH tetR-type" evidence="6">
    <location>
        <begin position="17"/>
        <end position="77"/>
    </location>
</feature>
<gene>
    <name evidence="7" type="ORF">GTC6_21250</name>
</gene>
<evidence type="ECO:0000313" key="8">
    <source>
        <dbReference type="Proteomes" id="UP000013569"/>
    </source>
</evidence>